<accession>A0ABS0C6N3</accession>
<name>A0ABS0C6N3_9NOCA</name>
<evidence type="ECO:0000313" key="2">
    <source>
        <dbReference type="Proteomes" id="UP000807309"/>
    </source>
</evidence>
<evidence type="ECO:0008006" key="3">
    <source>
        <dbReference type="Google" id="ProtNLM"/>
    </source>
</evidence>
<dbReference type="RefSeq" id="WP_195033208.1">
    <property type="nucleotide sequence ID" value="NZ_JADLRE010000009.1"/>
</dbReference>
<sequence>MSMHIEHEEAMREAFTEVDRLSRLRDRPGASEAEVHSLYAQSQAIDQGWRNGPHPGEWKYLNDVHDLWSRSPSTMRRMLALPGADRLDGVQRRSIEQARILTAAQRPQVERGR</sequence>
<organism evidence="1 2">
    <name type="scientific">Nocardia abscessus</name>
    <dbReference type="NCBI Taxonomy" id="120957"/>
    <lineage>
        <taxon>Bacteria</taxon>
        <taxon>Bacillati</taxon>
        <taxon>Actinomycetota</taxon>
        <taxon>Actinomycetes</taxon>
        <taxon>Mycobacteriales</taxon>
        <taxon>Nocardiaceae</taxon>
        <taxon>Nocardia</taxon>
    </lineage>
</organism>
<gene>
    <name evidence="1" type="ORF">IU470_13080</name>
</gene>
<dbReference type="Proteomes" id="UP000807309">
    <property type="component" value="Unassembled WGS sequence"/>
</dbReference>
<keyword evidence="2" id="KW-1185">Reference proteome</keyword>
<proteinExistence type="predicted"/>
<reference evidence="1 2" key="1">
    <citation type="submission" date="2020-10" db="EMBL/GenBank/DDBJ databases">
        <title>Identification of Nocardia species via Next-generation sequencing and recognition of intraspecies genetic diversity.</title>
        <authorList>
            <person name="Li P."/>
            <person name="Li P."/>
            <person name="Lu B."/>
        </authorList>
    </citation>
    <scope>NUCLEOTIDE SEQUENCE [LARGE SCALE GENOMIC DNA]</scope>
    <source>
        <strain evidence="1 2">N-11</strain>
    </source>
</reference>
<dbReference type="EMBL" id="JADLRE010000009">
    <property type="protein sequence ID" value="MBF6226029.1"/>
    <property type="molecule type" value="Genomic_DNA"/>
</dbReference>
<evidence type="ECO:0000313" key="1">
    <source>
        <dbReference type="EMBL" id="MBF6226029.1"/>
    </source>
</evidence>
<protein>
    <recommendedName>
        <fullName evidence="3">DUF222 domain-containing protein</fullName>
    </recommendedName>
</protein>
<comment type="caution">
    <text evidence="1">The sequence shown here is derived from an EMBL/GenBank/DDBJ whole genome shotgun (WGS) entry which is preliminary data.</text>
</comment>